<dbReference type="PANTHER" id="PTHR11452:SF83">
    <property type="entry name" value="ALPHA-GALACTOSIDASE"/>
    <property type="match status" value="1"/>
</dbReference>
<evidence type="ECO:0000256" key="3">
    <source>
        <dbReference type="ARBA" id="ARBA00023295"/>
    </source>
</evidence>
<dbReference type="SUPFAM" id="SSF51445">
    <property type="entry name" value="(Trans)glycosidases"/>
    <property type="match status" value="1"/>
</dbReference>
<dbReference type="PRINTS" id="PR00740">
    <property type="entry name" value="GLHYDRLASE27"/>
</dbReference>
<dbReference type="WBParaSite" id="ACRNAN_scaffold3053.g31395.t1">
    <property type="protein sequence ID" value="ACRNAN_scaffold3053.g31395.t1"/>
    <property type="gene ID" value="ACRNAN_scaffold3053.g31395"/>
</dbReference>
<evidence type="ECO:0000313" key="5">
    <source>
        <dbReference type="Proteomes" id="UP000887540"/>
    </source>
</evidence>
<sequence length="91" mass="10468">MFMRWRMVWLDYGTHTCGGYPGSYGHIDTDAETFAAWKVDYLKLDGCYINTSYDSIGYPQMEVALNKTGRGIVYSCSWPAYLMNDQKDVNI</sequence>
<comment type="subunit">
    <text evidence="4">Homodimer.</text>
</comment>
<organism evidence="5 6">
    <name type="scientific">Acrobeloides nanus</name>
    <dbReference type="NCBI Taxonomy" id="290746"/>
    <lineage>
        <taxon>Eukaryota</taxon>
        <taxon>Metazoa</taxon>
        <taxon>Ecdysozoa</taxon>
        <taxon>Nematoda</taxon>
        <taxon>Chromadorea</taxon>
        <taxon>Rhabditida</taxon>
        <taxon>Tylenchina</taxon>
        <taxon>Cephalobomorpha</taxon>
        <taxon>Cephaloboidea</taxon>
        <taxon>Cephalobidae</taxon>
        <taxon>Acrobeloides</taxon>
    </lineage>
</organism>
<dbReference type="InterPro" id="IPR013785">
    <property type="entry name" value="Aldolase_TIM"/>
</dbReference>
<dbReference type="InterPro" id="IPR002241">
    <property type="entry name" value="Glyco_hydro_27"/>
</dbReference>
<keyword evidence="2 4" id="KW-0378">Hydrolase</keyword>
<accession>A0A914DM84</accession>
<dbReference type="AlphaFoldDB" id="A0A914DM84"/>
<evidence type="ECO:0000256" key="1">
    <source>
        <dbReference type="ARBA" id="ARBA00009743"/>
    </source>
</evidence>
<dbReference type="Pfam" id="PF16499">
    <property type="entry name" value="Melibiase_2"/>
    <property type="match status" value="1"/>
</dbReference>
<keyword evidence="5" id="KW-1185">Reference proteome</keyword>
<evidence type="ECO:0000256" key="4">
    <source>
        <dbReference type="RuleBase" id="RU361168"/>
    </source>
</evidence>
<dbReference type="Proteomes" id="UP000887540">
    <property type="component" value="Unplaced"/>
</dbReference>
<name>A0A914DM84_9BILA</name>
<evidence type="ECO:0000256" key="2">
    <source>
        <dbReference type="ARBA" id="ARBA00022801"/>
    </source>
</evidence>
<protein>
    <recommendedName>
        <fullName evidence="4">Alpha-galactosidase</fullName>
        <ecNumber evidence="4">3.2.1.-</ecNumber>
    </recommendedName>
</protein>
<dbReference type="GO" id="GO:0016139">
    <property type="term" value="P:glycoside catabolic process"/>
    <property type="evidence" value="ECO:0007669"/>
    <property type="project" value="TreeGrafter"/>
</dbReference>
<evidence type="ECO:0000313" key="6">
    <source>
        <dbReference type="WBParaSite" id="ACRNAN_scaffold3053.g31395.t1"/>
    </source>
</evidence>
<comment type="similarity">
    <text evidence="1 4">Belongs to the glycosyl hydrolase 27 family.</text>
</comment>
<dbReference type="GO" id="GO:0004557">
    <property type="term" value="F:alpha-galactosidase activity"/>
    <property type="evidence" value="ECO:0007669"/>
    <property type="project" value="TreeGrafter"/>
</dbReference>
<dbReference type="Gene3D" id="3.20.20.70">
    <property type="entry name" value="Aldolase class I"/>
    <property type="match status" value="1"/>
</dbReference>
<proteinExistence type="inferred from homology"/>
<dbReference type="EC" id="3.2.1.-" evidence="4"/>
<dbReference type="GO" id="GO:0005737">
    <property type="term" value="C:cytoplasm"/>
    <property type="evidence" value="ECO:0007669"/>
    <property type="project" value="TreeGrafter"/>
</dbReference>
<keyword evidence="4" id="KW-1015">Disulfide bond</keyword>
<keyword evidence="3 4" id="KW-0326">Glycosidase</keyword>
<reference evidence="6" key="1">
    <citation type="submission" date="2022-11" db="UniProtKB">
        <authorList>
            <consortium name="WormBaseParasite"/>
        </authorList>
    </citation>
    <scope>IDENTIFICATION</scope>
</reference>
<dbReference type="GO" id="GO:0009311">
    <property type="term" value="P:oligosaccharide metabolic process"/>
    <property type="evidence" value="ECO:0007669"/>
    <property type="project" value="TreeGrafter"/>
</dbReference>
<dbReference type="InterPro" id="IPR017853">
    <property type="entry name" value="GH"/>
</dbReference>
<dbReference type="PANTHER" id="PTHR11452">
    <property type="entry name" value="ALPHA-GALACTOSIDASE/ALPHA-N-ACETYLGALACTOSAMINIDASE"/>
    <property type="match status" value="1"/>
</dbReference>